<feature type="transmembrane region" description="Helical" evidence="1">
    <location>
        <begin position="73"/>
        <end position="94"/>
    </location>
</feature>
<reference evidence="2 3" key="1">
    <citation type="submission" date="2011-08" db="EMBL/GenBank/DDBJ databases">
        <title>The Genome Sequence of Plasmodium vivax India VII.</title>
        <authorList>
            <consortium name="The Broad Institute Genome Sequencing Platform"/>
            <consortium name="The Broad Institute Genome Sequencing Center for Infectious Disease"/>
            <person name="Neafsey D."/>
            <person name="Carlton J."/>
            <person name="Barnwell J."/>
            <person name="Collins W."/>
            <person name="Escalante A."/>
            <person name="Mullikin J."/>
            <person name="Saul A."/>
            <person name="Guigo R."/>
            <person name="Camara F."/>
            <person name="Young S.K."/>
            <person name="Zeng Q."/>
            <person name="Gargeya S."/>
            <person name="Fitzgerald M."/>
            <person name="Haas B."/>
            <person name="Abouelleil A."/>
            <person name="Alvarado L."/>
            <person name="Arachchi H.M."/>
            <person name="Berlin A."/>
            <person name="Brown A."/>
            <person name="Chapman S.B."/>
            <person name="Chen Z."/>
            <person name="Dunbar C."/>
            <person name="Freedman E."/>
            <person name="Gearin G."/>
            <person name="Gellesch M."/>
            <person name="Goldberg J."/>
            <person name="Griggs A."/>
            <person name="Gujja S."/>
            <person name="Heiman D."/>
            <person name="Howarth C."/>
            <person name="Larson L."/>
            <person name="Lui A."/>
            <person name="MacDonald P.J.P."/>
            <person name="Montmayeur A."/>
            <person name="Murphy C."/>
            <person name="Neiman D."/>
            <person name="Pearson M."/>
            <person name="Priest M."/>
            <person name="Roberts A."/>
            <person name="Saif S."/>
            <person name="Shea T."/>
            <person name="Shenoy N."/>
            <person name="Sisk P."/>
            <person name="Stolte C."/>
            <person name="Sykes S."/>
            <person name="Wortman J."/>
            <person name="Nusbaum C."/>
            <person name="Birren B."/>
        </authorList>
    </citation>
    <scope>NUCLEOTIDE SEQUENCE [LARGE SCALE GENOMIC DNA]</scope>
    <source>
        <strain evidence="2 3">India VII</strain>
    </source>
</reference>
<keyword evidence="1" id="KW-0812">Transmembrane</keyword>
<name>A0A0J9S5C6_PLAVI</name>
<keyword evidence="1" id="KW-0472">Membrane</keyword>
<accession>A0A0J9S5C6</accession>
<gene>
    <name evidence="2" type="ORF">PVIIG_06521</name>
</gene>
<evidence type="ECO:0000313" key="2">
    <source>
        <dbReference type="EMBL" id="KMZ77232.1"/>
    </source>
</evidence>
<proteinExistence type="predicted"/>
<sequence length="114" mass="13484">MIKKKFVNSLIITSRSIILKILNPFLIIQKITIAIRIKLLIITCHAMKNIINTFMHMSTHITRFMEYANMNEILMVIVMYLINILLKSIIKIYLHGHVIHKIMNQEQNILKKKK</sequence>
<organism evidence="2 3">
    <name type="scientific">Plasmodium vivax India VII</name>
    <dbReference type="NCBI Taxonomy" id="1077284"/>
    <lineage>
        <taxon>Eukaryota</taxon>
        <taxon>Sar</taxon>
        <taxon>Alveolata</taxon>
        <taxon>Apicomplexa</taxon>
        <taxon>Aconoidasida</taxon>
        <taxon>Haemosporida</taxon>
        <taxon>Plasmodiidae</taxon>
        <taxon>Plasmodium</taxon>
        <taxon>Plasmodium (Plasmodium)</taxon>
    </lineage>
</organism>
<evidence type="ECO:0000256" key="1">
    <source>
        <dbReference type="SAM" id="Phobius"/>
    </source>
</evidence>
<dbReference type="Proteomes" id="UP000053562">
    <property type="component" value="Unassembled WGS sequence"/>
</dbReference>
<dbReference type="AlphaFoldDB" id="A0A0J9S5C6"/>
<dbReference type="EMBL" id="KQ234450">
    <property type="protein sequence ID" value="KMZ77232.1"/>
    <property type="molecule type" value="Genomic_DNA"/>
</dbReference>
<keyword evidence="1" id="KW-1133">Transmembrane helix</keyword>
<evidence type="ECO:0000313" key="3">
    <source>
        <dbReference type="Proteomes" id="UP000053562"/>
    </source>
</evidence>
<protein>
    <submittedName>
        <fullName evidence="2">Uncharacterized protein</fullName>
    </submittedName>
</protein>